<comment type="caution">
    <text evidence="5">The sequence shown here is derived from an EMBL/GenBank/DDBJ whole genome shotgun (WGS) entry which is preliminary data.</text>
</comment>
<dbReference type="Gene3D" id="2.10.70.100">
    <property type="match status" value="1"/>
</dbReference>
<feature type="coiled-coil region" evidence="1">
    <location>
        <begin position="1"/>
        <end position="28"/>
    </location>
</feature>
<dbReference type="SUPFAM" id="SSF141868">
    <property type="entry name" value="EAL domain-like"/>
    <property type="match status" value="1"/>
</dbReference>
<proteinExistence type="predicted"/>
<dbReference type="PANTHER" id="PTHR44757:SF2">
    <property type="entry name" value="BIOFILM ARCHITECTURE MAINTENANCE PROTEIN MBAA"/>
    <property type="match status" value="1"/>
</dbReference>
<evidence type="ECO:0000313" key="5">
    <source>
        <dbReference type="EMBL" id="MBT2133520.1"/>
    </source>
</evidence>
<dbReference type="Gene3D" id="3.20.20.450">
    <property type="entry name" value="EAL domain"/>
    <property type="match status" value="1"/>
</dbReference>
<dbReference type="PROSITE" id="PS50883">
    <property type="entry name" value="EAL"/>
    <property type="match status" value="1"/>
</dbReference>
<dbReference type="PROSITE" id="PS50113">
    <property type="entry name" value="PAC"/>
    <property type="match status" value="2"/>
</dbReference>
<dbReference type="SMART" id="SM00052">
    <property type="entry name" value="EAL"/>
    <property type="match status" value="1"/>
</dbReference>
<keyword evidence="1" id="KW-0175">Coiled coil</keyword>
<dbReference type="Pfam" id="PF08448">
    <property type="entry name" value="PAS_4"/>
    <property type="match status" value="1"/>
</dbReference>
<dbReference type="Pfam" id="PF00990">
    <property type="entry name" value="GGDEF"/>
    <property type="match status" value="1"/>
</dbReference>
<feature type="domain" description="PAC" evidence="2">
    <location>
        <begin position="475"/>
        <end position="528"/>
    </location>
</feature>
<accession>A0ABS5W178</accession>
<dbReference type="InterPro" id="IPR000160">
    <property type="entry name" value="GGDEF_dom"/>
</dbReference>
<dbReference type="PANTHER" id="PTHR44757">
    <property type="entry name" value="DIGUANYLATE CYCLASE DGCP"/>
    <property type="match status" value="1"/>
</dbReference>
<dbReference type="SUPFAM" id="SSF55785">
    <property type="entry name" value="PYP-like sensor domain (PAS domain)"/>
    <property type="match status" value="4"/>
</dbReference>
<dbReference type="SMART" id="SM00267">
    <property type="entry name" value="GGDEF"/>
    <property type="match status" value="1"/>
</dbReference>
<evidence type="ECO:0000259" key="3">
    <source>
        <dbReference type="PROSITE" id="PS50883"/>
    </source>
</evidence>
<dbReference type="Gene3D" id="3.30.450.20">
    <property type="entry name" value="PAS domain"/>
    <property type="match status" value="4"/>
</dbReference>
<gene>
    <name evidence="5" type="ORF">KK137_04150</name>
</gene>
<name>A0ABS5W178_9SPHN</name>
<dbReference type="SMART" id="SM00086">
    <property type="entry name" value="PAC"/>
    <property type="match status" value="3"/>
</dbReference>
<dbReference type="SUPFAM" id="SSF55073">
    <property type="entry name" value="Nucleotide cyclase"/>
    <property type="match status" value="1"/>
</dbReference>
<dbReference type="NCBIfam" id="TIGR00229">
    <property type="entry name" value="sensory_box"/>
    <property type="match status" value="3"/>
</dbReference>
<dbReference type="Proteomes" id="UP000811255">
    <property type="component" value="Unassembled WGS sequence"/>
</dbReference>
<dbReference type="InterPro" id="IPR035965">
    <property type="entry name" value="PAS-like_dom_sf"/>
</dbReference>
<sequence>MSEQAVRLSELEERNAWLEEQLALHRDALEHMHQGLCMFDAEGRITLLNRRYSEILQVPAGSLRPGMTSTDLIELGIEAGHYPAGKTVEEIRTDIRKQLRSSNYPFGTMSRGDKTYAIKIRDTDQGLSVTTCEDITALVEVQSALRDSEARLKAIFDAMPDCVKIFDESARLIHINPRGLELLQAPDLPSLSTPGYIPVPPEYLDSCLDVHRRVMAGESVVWTYEVIGLLGRRRHVEAHAVPFRMPDGSRVHMCISRDVNERQQTLDALVHSEERLRLVQEATGLADFETKPGMISRMSEYFVKQAGLPAGTKSLSAAEWMEIVHPADRELFGQMIKETVYRVDTVQCEYRIVRPDNGEVRWIYSRTKRHRDTSGKTVSSIGAHLDITERKLAEEALRESEERFRLAAEAAGLGVWDYDASLHKREWSERLREIFGLGEGVQPGFAAAEKCVHPGDQAKFREQVEALRSGQASRFEESFRIRRASDRAERWITINGWRTSKADQGLRRIIMTVRDVTEEKTAEERVRWSASHDALTRLANRSLFQEKLDTAIQRAAVSGRAVGLLLLDMDHFKQINDSLGHDVGDMLLKMFAKRLRGVVRHCDTVARFGGDEFAVVMPELDGEHALLHIARAIQQRLREPFIHTGRIIDCRVSIGASFFPEHGATPDALLKNADLALYAAKAAGRGIVKVFEPQMGEDVKRRNSMVDLARNALSSDRVIPYYQPKLDLATGALVGFEALLRWRMPNGRIGHPAALEAAFEDAEVAAQISDRMIDRVIKDIRSWLDRGVDFRHVAVNASAAEFRRDNFAERLLEQLQRADIPTRCFQLEVTETVFLGRGAEYVHRALALLSLRGIKIALDDFGTGYASLRHLKQFPVDTIKIDQSFVRDMMEDPGDEAIIRAVINLGRSLGIKVVAEGIESQGQARRLIELACDFGQGFLFSRAVPAGRVPTMVSGCFLRPAVPAAPVRGRDLRLVANRD</sequence>
<dbReference type="RefSeq" id="WP_214534761.1">
    <property type="nucleotide sequence ID" value="NZ_JAHFVK010000001.1"/>
</dbReference>
<dbReference type="CDD" id="cd01948">
    <property type="entry name" value="EAL"/>
    <property type="match status" value="1"/>
</dbReference>
<dbReference type="SMART" id="SM00091">
    <property type="entry name" value="PAS"/>
    <property type="match status" value="3"/>
</dbReference>
<dbReference type="InterPro" id="IPR029787">
    <property type="entry name" value="Nucleotide_cyclase"/>
</dbReference>
<dbReference type="CDD" id="cd01949">
    <property type="entry name" value="GGDEF"/>
    <property type="match status" value="1"/>
</dbReference>
<evidence type="ECO:0000256" key="1">
    <source>
        <dbReference type="SAM" id="Coils"/>
    </source>
</evidence>
<dbReference type="InterPro" id="IPR013655">
    <property type="entry name" value="PAS_fold_3"/>
</dbReference>
<feature type="domain" description="EAL" evidence="3">
    <location>
        <begin position="702"/>
        <end position="957"/>
    </location>
</feature>
<dbReference type="InterPro" id="IPR000700">
    <property type="entry name" value="PAS-assoc_C"/>
</dbReference>
<dbReference type="InterPro" id="IPR000014">
    <property type="entry name" value="PAS"/>
</dbReference>
<dbReference type="InterPro" id="IPR043128">
    <property type="entry name" value="Rev_trsase/Diguanyl_cyclase"/>
</dbReference>
<dbReference type="NCBIfam" id="TIGR00254">
    <property type="entry name" value="GGDEF"/>
    <property type="match status" value="1"/>
</dbReference>
<dbReference type="InterPro" id="IPR001610">
    <property type="entry name" value="PAC"/>
</dbReference>
<dbReference type="Pfam" id="PF00563">
    <property type="entry name" value="EAL"/>
    <property type="match status" value="1"/>
</dbReference>
<dbReference type="Pfam" id="PF12860">
    <property type="entry name" value="PAS_7"/>
    <property type="match status" value="1"/>
</dbReference>
<evidence type="ECO:0000259" key="4">
    <source>
        <dbReference type="PROSITE" id="PS50887"/>
    </source>
</evidence>
<dbReference type="InterPro" id="IPR052155">
    <property type="entry name" value="Biofilm_reg_signaling"/>
</dbReference>
<evidence type="ECO:0000259" key="2">
    <source>
        <dbReference type="PROSITE" id="PS50113"/>
    </source>
</evidence>
<organism evidence="5 6">
    <name type="scientific">Croceibacterium selenioxidans</name>
    <dbReference type="NCBI Taxonomy" id="2838833"/>
    <lineage>
        <taxon>Bacteria</taxon>
        <taxon>Pseudomonadati</taxon>
        <taxon>Pseudomonadota</taxon>
        <taxon>Alphaproteobacteria</taxon>
        <taxon>Sphingomonadales</taxon>
        <taxon>Erythrobacteraceae</taxon>
        <taxon>Croceibacterium</taxon>
    </lineage>
</organism>
<dbReference type="InterPro" id="IPR035919">
    <property type="entry name" value="EAL_sf"/>
</dbReference>
<feature type="domain" description="GGDEF" evidence="4">
    <location>
        <begin position="560"/>
        <end position="693"/>
    </location>
</feature>
<dbReference type="InterPro" id="IPR013656">
    <property type="entry name" value="PAS_4"/>
</dbReference>
<feature type="domain" description="PAC" evidence="2">
    <location>
        <begin position="346"/>
        <end position="399"/>
    </location>
</feature>
<reference evidence="5 6" key="1">
    <citation type="submission" date="2021-05" db="EMBL/GenBank/DDBJ databases">
        <title>Croceibacterium sp. LX-88 genome sequence.</title>
        <authorList>
            <person name="Luo X."/>
        </authorList>
    </citation>
    <scope>NUCLEOTIDE SEQUENCE [LARGE SCALE GENOMIC DNA]</scope>
    <source>
        <strain evidence="5 6">LX-88</strain>
    </source>
</reference>
<dbReference type="InterPro" id="IPR001633">
    <property type="entry name" value="EAL_dom"/>
</dbReference>
<evidence type="ECO:0000313" key="6">
    <source>
        <dbReference type="Proteomes" id="UP000811255"/>
    </source>
</evidence>
<dbReference type="EMBL" id="JAHFVK010000001">
    <property type="protein sequence ID" value="MBT2133520.1"/>
    <property type="molecule type" value="Genomic_DNA"/>
</dbReference>
<dbReference type="Pfam" id="PF08447">
    <property type="entry name" value="PAS_3"/>
    <property type="match status" value="2"/>
</dbReference>
<protein>
    <submittedName>
        <fullName evidence="5">EAL domain-containing protein</fullName>
    </submittedName>
</protein>
<dbReference type="CDD" id="cd00130">
    <property type="entry name" value="PAS"/>
    <property type="match status" value="1"/>
</dbReference>
<dbReference type="Gene3D" id="3.30.70.270">
    <property type="match status" value="1"/>
</dbReference>
<keyword evidence="6" id="KW-1185">Reference proteome</keyword>
<dbReference type="PROSITE" id="PS50887">
    <property type="entry name" value="GGDEF"/>
    <property type="match status" value="1"/>
</dbReference>